<comment type="cofactor">
    <cofactor evidence="11 12">
        <name>FAD</name>
        <dbReference type="ChEBI" id="CHEBI:57692"/>
    </cofactor>
    <text evidence="11 12">Binds 1 FAD per subunit.</text>
</comment>
<dbReference type="Pfam" id="PF00258">
    <property type="entry name" value="Flavodoxin_1"/>
    <property type="match status" value="1"/>
</dbReference>
<keyword evidence="2 11" id="KW-0028">Amino-acid biosynthesis</keyword>
<evidence type="ECO:0000256" key="11">
    <source>
        <dbReference type="PIRNR" id="PIRNR000207"/>
    </source>
</evidence>
<dbReference type="NCBIfam" id="TIGR01931">
    <property type="entry name" value="cysJ"/>
    <property type="match status" value="1"/>
</dbReference>
<dbReference type="SUPFAM" id="SSF52343">
    <property type="entry name" value="Ferredoxin reductase-like, C-terminal NADP-linked domain"/>
    <property type="match status" value="1"/>
</dbReference>
<evidence type="ECO:0000256" key="1">
    <source>
        <dbReference type="ARBA" id="ARBA00022448"/>
    </source>
</evidence>
<gene>
    <name evidence="15" type="ORF">I8J32_017310</name>
</gene>
<dbReference type="GO" id="GO:0004783">
    <property type="term" value="F:sulfite reductase (NADPH) activity"/>
    <property type="evidence" value="ECO:0007669"/>
    <property type="project" value="UniProtKB-EC"/>
</dbReference>
<evidence type="ECO:0000256" key="5">
    <source>
        <dbReference type="ARBA" id="ARBA00022827"/>
    </source>
</evidence>
<feature type="domain" description="Flavodoxin-like" evidence="13">
    <location>
        <begin position="69"/>
        <end position="207"/>
    </location>
</feature>
<keyword evidence="6 11" id="KW-0521">NADP</keyword>
<dbReference type="PROSITE" id="PS51384">
    <property type="entry name" value="FAD_FR"/>
    <property type="match status" value="1"/>
</dbReference>
<comment type="pathway">
    <text evidence="11">Sulfur metabolism; hydrogen sulfide biosynthesis; hydrogen sulfide from sulfite (NADPH route): step 1/1.</text>
</comment>
<keyword evidence="7 11" id="KW-0249">Electron transport</keyword>
<dbReference type="EMBL" id="CP071518">
    <property type="protein sequence ID" value="QSX78380.1"/>
    <property type="molecule type" value="Genomic_DNA"/>
</dbReference>
<dbReference type="InterPro" id="IPR008254">
    <property type="entry name" value="Flavodoxin/NO_synth"/>
</dbReference>
<sequence length="610" mass="66395">MSAFPAVSTPPSLLSQEQAALLERLTHGLDGAGLWWLSGYAAGLARAQGLPAGPGTPPAVGDVATASPLTIVYGSQTGNARRVAEALAQQLETAGLPTRLVRADAYATRHLKDERHIAVVISTQGDGEPPDDARAFVEFLLGKRAPRVPDLRFAVFGLGDSSYPQFCAIGRQLDARLESLGATRWLPRVDADLDVETASVPWLASVLDAARESLRPQAPMATVTPLRPLASAAPVHTREQPFLAEVLVNQRITGRSSDRDVRHVEISLEGSGLSYEPGDALGVWPVNPPRLVDALLAATDIDGALEVTLDGRTRTLREWLAQHREITRLSRPFLARLAALGRHEALNALLAPDRTAELAQVFARDQVLDALRAHPAPWTGEELVAALRPLAPRLYSIASSQKVVGDEVHLTVAHVEYSVDGSGATDSLRWGAASDHLARVAEGQRIRVFIEHNERFRLPRDGSRDVIMIGPGTGVAPFRGFVQDRASDAAGGRQWLLFGNPHARSDFLYQLEWQRALERGELHHLDLAFSRDQTHKVYVQDRLREHGARLHAWLAGGAHLYVCGDATRMARDVHATLIEILAEHGGVSTAQAQEQLNDLQAQGRYARDVY</sequence>
<dbReference type="Pfam" id="PF00667">
    <property type="entry name" value="FAD_binding_1"/>
    <property type="match status" value="1"/>
</dbReference>
<dbReference type="Gene3D" id="3.40.50.360">
    <property type="match status" value="1"/>
</dbReference>
<dbReference type="InterPro" id="IPR001709">
    <property type="entry name" value="Flavoprot_Pyr_Nucl_cyt_Rdtase"/>
</dbReference>
<dbReference type="Proteomes" id="UP000639274">
    <property type="component" value="Chromosome"/>
</dbReference>
<feature type="binding site" evidence="12">
    <location>
        <begin position="158"/>
        <end position="167"/>
    </location>
    <ligand>
        <name>FMN</name>
        <dbReference type="ChEBI" id="CHEBI:58210"/>
    </ligand>
</feature>
<dbReference type="InterPro" id="IPR003097">
    <property type="entry name" value="CysJ-like_FAD-binding"/>
</dbReference>
<dbReference type="SUPFAM" id="SSF63380">
    <property type="entry name" value="Riboflavin synthase domain-like"/>
    <property type="match status" value="1"/>
</dbReference>
<dbReference type="AlphaFoldDB" id="A0A974Y0K5"/>
<evidence type="ECO:0000259" key="14">
    <source>
        <dbReference type="PROSITE" id="PS51384"/>
    </source>
</evidence>
<evidence type="ECO:0000256" key="10">
    <source>
        <dbReference type="ARBA" id="ARBA00052219"/>
    </source>
</evidence>
<dbReference type="RefSeq" id="WP_200613955.1">
    <property type="nucleotide sequence ID" value="NZ_CP071518.1"/>
</dbReference>
<dbReference type="KEGG" id="lsf:I8J32_017310"/>
<feature type="binding site" evidence="12">
    <location>
        <position position="610"/>
    </location>
    <ligand>
        <name>FAD</name>
        <dbReference type="ChEBI" id="CHEBI:57692"/>
    </ligand>
</feature>
<feature type="binding site" evidence="12">
    <location>
        <begin position="75"/>
        <end position="80"/>
    </location>
    <ligand>
        <name>FMN</name>
        <dbReference type="ChEBI" id="CHEBI:58210"/>
    </ligand>
</feature>
<feature type="binding site" evidence="12">
    <location>
        <begin position="122"/>
        <end position="125"/>
    </location>
    <ligand>
        <name>FMN</name>
        <dbReference type="ChEBI" id="CHEBI:58210"/>
    </ligand>
</feature>
<feature type="binding site" evidence="12">
    <location>
        <begin position="536"/>
        <end position="540"/>
    </location>
    <ligand>
        <name>NADP(+)</name>
        <dbReference type="ChEBI" id="CHEBI:58349"/>
    </ligand>
</feature>
<dbReference type="Pfam" id="PF00175">
    <property type="entry name" value="NAD_binding_1"/>
    <property type="match status" value="1"/>
</dbReference>
<dbReference type="GO" id="GO:0010181">
    <property type="term" value="F:FMN binding"/>
    <property type="evidence" value="ECO:0007669"/>
    <property type="project" value="InterPro"/>
</dbReference>
<dbReference type="PRINTS" id="PR00371">
    <property type="entry name" value="FPNCR"/>
</dbReference>
<dbReference type="CDD" id="cd06199">
    <property type="entry name" value="SiR"/>
    <property type="match status" value="1"/>
</dbReference>
<dbReference type="GO" id="GO:0005829">
    <property type="term" value="C:cytosol"/>
    <property type="evidence" value="ECO:0007669"/>
    <property type="project" value="TreeGrafter"/>
</dbReference>
<keyword evidence="5 11" id="KW-0274">FAD</keyword>
<dbReference type="InterPro" id="IPR001094">
    <property type="entry name" value="Flavdoxin-like"/>
</dbReference>
<accession>A0A974Y0K5</accession>
<evidence type="ECO:0000259" key="13">
    <source>
        <dbReference type="PROSITE" id="PS50902"/>
    </source>
</evidence>
<dbReference type="InterPro" id="IPR017938">
    <property type="entry name" value="Riboflavin_synthase-like_b-brl"/>
</dbReference>
<feature type="binding site" evidence="12">
    <location>
        <position position="417"/>
    </location>
    <ligand>
        <name>FAD</name>
        <dbReference type="ChEBI" id="CHEBI:57692"/>
    </ligand>
</feature>
<feature type="binding site" evidence="12">
    <location>
        <begin position="411"/>
        <end position="413"/>
    </location>
    <ligand>
        <name>FAD</name>
        <dbReference type="ChEBI" id="CHEBI:57692"/>
    </ligand>
</feature>
<dbReference type="Gene3D" id="2.40.30.10">
    <property type="entry name" value="Translation factors"/>
    <property type="match status" value="1"/>
</dbReference>
<feature type="binding site" evidence="12">
    <location>
        <position position="572"/>
    </location>
    <ligand>
        <name>NADP(+)</name>
        <dbReference type="ChEBI" id="CHEBI:58349"/>
    </ligand>
</feature>
<evidence type="ECO:0000256" key="3">
    <source>
        <dbReference type="ARBA" id="ARBA00022630"/>
    </source>
</evidence>
<reference evidence="15 16" key="1">
    <citation type="submission" date="2021-03" db="EMBL/GenBank/DDBJ databases">
        <title>Lysobacter sp. nov. isolated from soil of gangwondo yeongwol, south Korea.</title>
        <authorList>
            <person name="Kim K.R."/>
            <person name="Kim K.H."/>
            <person name="Jeon C.O."/>
        </authorList>
    </citation>
    <scope>NUCLEOTIDE SEQUENCE [LARGE SCALE GENOMIC DNA]</scope>
    <source>
        <strain evidence="15 16">R19</strain>
    </source>
</reference>
<dbReference type="InterPro" id="IPR039261">
    <property type="entry name" value="FNR_nucleotide-bd"/>
</dbReference>
<evidence type="ECO:0000256" key="8">
    <source>
        <dbReference type="ARBA" id="ARBA00023002"/>
    </source>
</evidence>
<keyword evidence="3 11" id="KW-0285">Flavoprotein</keyword>
<comment type="catalytic activity">
    <reaction evidence="10 11">
        <text>hydrogen sulfide + 3 NADP(+) + 3 H2O = sulfite + 3 NADPH + 4 H(+)</text>
        <dbReference type="Rhea" id="RHEA:13801"/>
        <dbReference type="ChEBI" id="CHEBI:15377"/>
        <dbReference type="ChEBI" id="CHEBI:15378"/>
        <dbReference type="ChEBI" id="CHEBI:17359"/>
        <dbReference type="ChEBI" id="CHEBI:29919"/>
        <dbReference type="ChEBI" id="CHEBI:57783"/>
        <dbReference type="ChEBI" id="CHEBI:58349"/>
        <dbReference type="EC" id="1.8.1.2"/>
    </reaction>
</comment>
<evidence type="ECO:0000256" key="12">
    <source>
        <dbReference type="PIRSR" id="PIRSR000207-1"/>
    </source>
</evidence>
<feature type="binding site" evidence="12">
    <location>
        <begin position="431"/>
        <end position="434"/>
    </location>
    <ligand>
        <name>FAD</name>
        <dbReference type="ChEBI" id="CHEBI:57692"/>
    </ligand>
</feature>
<keyword evidence="4 11" id="KW-0288">FMN</keyword>
<proteinExistence type="predicted"/>
<dbReference type="InterPro" id="IPR029039">
    <property type="entry name" value="Flavoprotein-like_sf"/>
</dbReference>
<dbReference type="InterPro" id="IPR017927">
    <property type="entry name" value="FAD-bd_FR_type"/>
</dbReference>
<keyword evidence="9 11" id="KW-0198">Cysteine biosynthesis</keyword>
<feature type="binding site" evidence="12">
    <location>
        <begin position="393"/>
        <end position="396"/>
    </location>
    <ligand>
        <name>FAD</name>
        <dbReference type="ChEBI" id="CHEBI:57692"/>
    </ligand>
</feature>
<dbReference type="InterPro" id="IPR023173">
    <property type="entry name" value="NADPH_Cyt_P450_Rdtase_alpha"/>
</dbReference>
<evidence type="ECO:0000256" key="4">
    <source>
        <dbReference type="ARBA" id="ARBA00022643"/>
    </source>
</evidence>
<dbReference type="EC" id="1.8.1.2" evidence="11"/>
<evidence type="ECO:0000313" key="15">
    <source>
        <dbReference type="EMBL" id="QSX78380.1"/>
    </source>
</evidence>
<comment type="cofactor">
    <cofactor evidence="11 12">
        <name>FMN</name>
        <dbReference type="ChEBI" id="CHEBI:58210"/>
    </cofactor>
    <text evidence="11 12">Binds 1 FMN per subunit.</text>
</comment>
<dbReference type="PROSITE" id="PS50902">
    <property type="entry name" value="FLAVODOXIN_LIKE"/>
    <property type="match status" value="1"/>
</dbReference>
<comment type="function">
    <text evidence="11">Component of the sulfite reductase complex that catalyzes the 6-electron reduction of sulfite to sulfide. This is one of several activities required for the biosynthesis of L-cysteine from sulfate. The flavoprotein component catalyzes the electron flow from NADPH -&gt; FAD -&gt; FMN to the hemoprotein component.</text>
</comment>
<evidence type="ECO:0000256" key="2">
    <source>
        <dbReference type="ARBA" id="ARBA00022605"/>
    </source>
</evidence>
<keyword evidence="8 11" id="KW-0560">Oxidoreductase</keyword>
<dbReference type="GO" id="GO:0019344">
    <property type="term" value="P:cysteine biosynthetic process"/>
    <property type="evidence" value="ECO:0007669"/>
    <property type="project" value="UniProtKB-KW"/>
</dbReference>
<evidence type="ECO:0000256" key="7">
    <source>
        <dbReference type="ARBA" id="ARBA00022982"/>
    </source>
</evidence>
<evidence type="ECO:0000256" key="9">
    <source>
        <dbReference type="ARBA" id="ARBA00023192"/>
    </source>
</evidence>
<dbReference type="InterPro" id="IPR010199">
    <property type="entry name" value="CysJ"/>
</dbReference>
<dbReference type="InterPro" id="IPR001433">
    <property type="entry name" value="OxRdtase_FAD/NAD-bd"/>
</dbReference>
<protein>
    <recommendedName>
        <fullName evidence="11">Sulfite reductase [NADPH] flavoprotein alpha-component</fullName>
        <shortName evidence="11">SiR-FP</shortName>
        <ecNumber evidence="11">1.8.1.2</ecNumber>
    </recommendedName>
</protein>
<dbReference type="PANTHER" id="PTHR19384">
    <property type="entry name" value="NITRIC OXIDE SYNTHASE-RELATED"/>
    <property type="match status" value="1"/>
</dbReference>
<dbReference type="Gene3D" id="1.20.990.10">
    <property type="entry name" value="NADPH-cytochrome p450 Reductase, Chain A, domain 3"/>
    <property type="match status" value="1"/>
</dbReference>
<feature type="domain" description="FAD-binding FR-type" evidence="14">
    <location>
        <begin position="239"/>
        <end position="459"/>
    </location>
</feature>
<dbReference type="PANTHER" id="PTHR19384:SF128">
    <property type="entry name" value="NADPH OXIDOREDUCTASE A"/>
    <property type="match status" value="1"/>
</dbReference>
<comment type="subunit">
    <text evidence="11">Alpha(8)-beta(8). The alpha component is a flavoprotein, the beta component is a hemoprotein.</text>
</comment>
<evidence type="ECO:0000256" key="6">
    <source>
        <dbReference type="ARBA" id="ARBA00022857"/>
    </source>
</evidence>
<keyword evidence="1 11" id="KW-0813">Transport</keyword>
<feature type="binding site" evidence="12">
    <location>
        <position position="327"/>
    </location>
    <ligand>
        <name>FAD</name>
        <dbReference type="ChEBI" id="CHEBI:57692"/>
    </ligand>
</feature>
<dbReference type="SUPFAM" id="SSF52218">
    <property type="entry name" value="Flavoproteins"/>
    <property type="match status" value="1"/>
</dbReference>
<keyword evidence="16" id="KW-1185">Reference proteome</keyword>
<evidence type="ECO:0000313" key="16">
    <source>
        <dbReference type="Proteomes" id="UP000639274"/>
    </source>
</evidence>
<dbReference type="PIRSF" id="PIRSF000207">
    <property type="entry name" value="SiR-FP_CysJ"/>
    <property type="match status" value="1"/>
</dbReference>
<feature type="binding site" evidence="12">
    <location>
        <begin position="530"/>
        <end position="531"/>
    </location>
    <ligand>
        <name>NADP(+)</name>
        <dbReference type="ChEBI" id="CHEBI:58349"/>
    </ligand>
</feature>
<name>A0A974Y0K5_9GAMM</name>
<dbReference type="Gene3D" id="3.40.50.80">
    <property type="entry name" value="Nucleotide-binding domain of ferredoxin-NADP reductase (FNR) module"/>
    <property type="match status" value="1"/>
</dbReference>
<dbReference type="FunFam" id="3.40.50.80:FF:000001">
    <property type="entry name" value="NADPH--cytochrome P450 reductase 1"/>
    <property type="match status" value="1"/>
</dbReference>
<organism evidence="15 16">
    <name type="scientific">Agrilutibacter solisilvae</name>
    <dbReference type="NCBI Taxonomy" id="2763317"/>
    <lineage>
        <taxon>Bacteria</taxon>
        <taxon>Pseudomonadati</taxon>
        <taxon>Pseudomonadota</taxon>
        <taxon>Gammaproteobacteria</taxon>
        <taxon>Lysobacterales</taxon>
        <taxon>Lysobacteraceae</taxon>
        <taxon>Agrilutibacter</taxon>
    </lineage>
</organism>
<dbReference type="PRINTS" id="PR00369">
    <property type="entry name" value="FLAVODOXIN"/>
</dbReference>
<dbReference type="GO" id="GO:0050660">
    <property type="term" value="F:flavin adenine dinucleotide binding"/>
    <property type="evidence" value="ECO:0007669"/>
    <property type="project" value="InterPro"/>
</dbReference>